<feature type="compositionally biased region" description="Low complexity" evidence="13">
    <location>
        <begin position="234"/>
        <end position="246"/>
    </location>
</feature>
<feature type="compositionally biased region" description="Low complexity" evidence="13">
    <location>
        <begin position="121"/>
        <end position="130"/>
    </location>
</feature>
<dbReference type="Pfam" id="PF00568">
    <property type="entry name" value="WH1"/>
    <property type="match status" value="1"/>
</dbReference>
<evidence type="ECO:0000256" key="8">
    <source>
        <dbReference type="ARBA" id="ARBA00023036"/>
    </source>
</evidence>
<comment type="caution">
    <text evidence="16">The sequence shown here is derived from an EMBL/GenBank/DDBJ whole genome shotgun (WGS) entry which is preliminary data.</text>
</comment>
<dbReference type="InterPro" id="IPR014885">
    <property type="entry name" value="VASP_tetra"/>
</dbReference>
<dbReference type="AlphaFoldDB" id="A0A4U1F1W1"/>
<evidence type="ECO:0000256" key="1">
    <source>
        <dbReference type="ARBA" id="ARBA00004245"/>
    </source>
</evidence>
<keyword evidence="7" id="KW-0965">Cell junction</keyword>
<evidence type="ECO:0000256" key="4">
    <source>
        <dbReference type="ARBA" id="ARBA00009785"/>
    </source>
</evidence>
<feature type="domain" description="VASP tetramerisation" evidence="15">
    <location>
        <begin position="434"/>
        <end position="468"/>
    </location>
</feature>
<evidence type="ECO:0000256" key="10">
    <source>
        <dbReference type="ARBA" id="ARBA00023203"/>
    </source>
</evidence>
<feature type="compositionally biased region" description="Basic and acidic residues" evidence="13">
    <location>
        <begin position="343"/>
        <end position="363"/>
    </location>
</feature>
<keyword evidence="5" id="KW-0963">Cytoplasm</keyword>
<evidence type="ECO:0000256" key="13">
    <source>
        <dbReference type="SAM" id="MobiDB-lite"/>
    </source>
</evidence>
<dbReference type="SUPFAM" id="SSF50729">
    <property type="entry name" value="PH domain-like"/>
    <property type="match status" value="1"/>
</dbReference>
<feature type="region of interest" description="Disordered" evidence="13">
    <location>
        <begin position="315"/>
        <end position="429"/>
    </location>
</feature>
<evidence type="ECO:0000256" key="6">
    <source>
        <dbReference type="ARBA" id="ARBA00022737"/>
    </source>
</evidence>
<dbReference type="FunFam" id="1.20.5.1160:FF:000003">
    <property type="entry name" value="protein enabled homolog isoform X2"/>
    <property type="match status" value="1"/>
</dbReference>
<dbReference type="GO" id="GO:0007411">
    <property type="term" value="P:axon guidance"/>
    <property type="evidence" value="ECO:0007669"/>
    <property type="project" value="TreeGrafter"/>
</dbReference>
<keyword evidence="9" id="KW-0175">Coiled coil</keyword>
<evidence type="ECO:0000256" key="7">
    <source>
        <dbReference type="ARBA" id="ARBA00022949"/>
    </source>
</evidence>
<comment type="subcellular location">
    <subcellularLocation>
        <location evidence="2">Cell junction</location>
        <location evidence="2">Focal adhesion</location>
    </subcellularLocation>
    <subcellularLocation>
        <location evidence="3">Cell projection</location>
        <location evidence="3">Lamellipodium</location>
    </subcellularLocation>
    <subcellularLocation>
        <location evidence="1">Cytoplasm</location>
        <location evidence="1">Cytoskeleton</location>
    </subcellularLocation>
</comment>
<feature type="compositionally biased region" description="Low complexity" evidence="13">
    <location>
        <begin position="369"/>
        <end position="381"/>
    </location>
</feature>
<comment type="similarity">
    <text evidence="4">Belongs to the Ena/VASP family.</text>
</comment>
<dbReference type="GO" id="GO:0030027">
    <property type="term" value="C:lamellipodium"/>
    <property type="evidence" value="ECO:0007669"/>
    <property type="project" value="UniProtKB-SubCell"/>
</dbReference>
<dbReference type="Proteomes" id="UP000308365">
    <property type="component" value="Unassembled WGS sequence"/>
</dbReference>
<dbReference type="GO" id="GO:0017124">
    <property type="term" value="F:SH3 domain binding"/>
    <property type="evidence" value="ECO:0007669"/>
    <property type="project" value="UniProtKB-KW"/>
</dbReference>
<dbReference type="GO" id="GO:0005737">
    <property type="term" value="C:cytoplasm"/>
    <property type="evidence" value="ECO:0007669"/>
    <property type="project" value="UniProtKB-ARBA"/>
</dbReference>
<dbReference type="Gene3D" id="2.30.29.30">
    <property type="entry name" value="Pleckstrin-homology domain (PH domain)/Phosphotyrosine-binding domain (PTB)"/>
    <property type="match status" value="1"/>
</dbReference>
<evidence type="ECO:0000259" key="15">
    <source>
        <dbReference type="Pfam" id="PF08776"/>
    </source>
</evidence>
<dbReference type="PANTHER" id="PTHR11202:SF1">
    <property type="entry name" value="PROTEIN ENABLED HOMOLOG"/>
    <property type="match status" value="1"/>
</dbReference>
<evidence type="ECO:0000259" key="14">
    <source>
        <dbReference type="Pfam" id="PF00568"/>
    </source>
</evidence>
<feature type="compositionally biased region" description="Basic and acidic residues" evidence="13">
    <location>
        <begin position="99"/>
        <end position="119"/>
    </location>
</feature>
<feature type="compositionally biased region" description="Basic residues" evidence="13">
    <location>
        <begin position="154"/>
        <end position="163"/>
    </location>
</feature>
<dbReference type="GO" id="GO:0070358">
    <property type="term" value="P:actin polymerization-dependent cell motility"/>
    <property type="evidence" value="ECO:0007669"/>
    <property type="project" value="TreeGrafter"/>
</dbReference>
<dbReference type="InterPro" id="IPR011993">
    <property type="entry name" value="PH-like_dom_sf"/>
</dbReference>
<keyword evidence="6" id="KW-0677">Repeat</keyword>
<feature type="compositionally biased region" description="Basic and acidic residues" evidence="13">
    <location>
        <begin position="405"/>
        <end position="414"/>
    </location>
</feature>
<evidence type="ECO:0000256" key="11">
    <source>
        <dbReference type="ARBA" id="ARBA00023212"/>
    </source>
</evidence>
<sequence>MVYDDANKVWVPAGGSIRFSRVYIYHHTGNNTFRVVGRKIQDHQVVINCAIPKGLLDSKEDANVFNKCHDACLRIQNGPSQELAATRTAMTKGAGAGKAGERKNGKGETGEGEVRKGKAGEGATRTGAAGARDKKGNVRIVWRGKAGEAGPGKARTRAARAARKGAAGMGARAKNGKCRYPCLCGDDSSASEPGSQAASQLRRISSPTGHCLGTACTSTPFSTPTGSCPGISHAPSAPRAPSTPSTSVLRAPLRLLHRLFLIRYPSPPTPAPPLPATGVFSGSMSEDHGPLTGLAAAIAGAKLRKVSWMEDVSFPGGGNTIGVNSASSKTDKGGGNGPLPLEGRGEELLKKGSKIETEQKEDKTEDSEPVTSKTSSTSTPEPTRKPWERTNTMSGSKSPVISRWDSPRSYDSLHRPKSVPLSQPSANGVQMEGLDYDRLKQDILDEMRKELTKLKEELIDAIRQELSKSNTA</sequence>
<evidence type="ECO:0000256" key="12">
    <source>
        <dbReference type="ARBA" id="ARBA00023273"/>
    </source>
</evidence>
<feature type="region of interest" description="Disordered" evidence="13">
    <location>
        <begin position="89"/>
        <end position="169"/>
    </location>
</feature>
<dbReference type="GO" id="GO:0005925">
    <property type="term" value="C:focal adhesion"/>
    <property type="evidence" value="ECO:0007669"/>
    <property type="project" value="UniProtKB-SubCell"/>
</dbReference>
<evidence type="ECO:0000256" key="5">
    <source>
        <dbReference type="ARBA" id="ARBA00022490"/>
    </source>
</evidence>
<gene>
    <name evidence="16" type="ORF">EI555_006201</name>
</gene>
<accession>A0A4U1F1W1</accession>
<feature type="region of interest" description="Disordered" evidence="13">
    <location>
        <begin position="223"/>
        <end position="246"/>
    </location>
</feature>
<dbReference type="CDD" id="cd22185">
    <property type="entry name" value="WH2_hVASP-like"/>
    <property type="match status" value="1"/>
</dbReference>
<dbReference type="InterPro" id="IPR000697">
    <property type="entry name" value="WH1/EVH1_dom"/>
</dbReference>
<feature type="compositionally biased region" description="Polar residues" evidence="13">
    <location>
        <begin position="389"/>
        <end position="399"/>
    </location>
</feature>
<keyword evidence="10" id="KW-0009">Actin-binding</keyword>
<evidence type="ECO:0000256" key="9">
    <source>
        <dbReference type="ARBA" id="ARBA00023054"/>
    </source>
</evidence>
<protein>
    <recommendedName>
        <fullName evidence="18">VASP tetramerisation domain-containing protein</fullName>
    </recommendedName>
</protein>
<feature type="domain" description="WH1" evidence="14">
    <location>
        <begin position="2"/>
        <end position="56"/>
    </location>
</feature>
<evidence type="ECO:0000313" key="16">
    <source>
        <dbReference type="EMBL" id="TKC43153.1"/>
    </source>
</evidence>
<dbReference type="GO" id="GO:0008154">
    <property type="term" value="P:actin polymerization or depolymerization"/>
    <property type="evidence" value="ECO:0007669"/>
    <property type="project" value="TreeGrafter"/>
</dbReference>
<dbReference type="SUPFAM" id="SSF118370">
    <property type="entry name" value="Vasodilator-stimulated phosphoprotein, VASP, tetramerisation domain"/>
    <property type="match status" value="1"/>
</dbReference>
<dbReference type="PANTHER" id="PTHR11202">
    <property type="entry name" value="SPROUTY-RELATED, EVH1 DOMAIN-CONTAINING PROTEIN FAMILY MEMBER"/>
    <property type="match status" value="1"/>
</dbReference>
<keyword evidence="12" id="KW-0966">Cell projection</keyword>
<keyword evidence="8" id="KW-0729">SH3-binding</keyword>
<dbReference type="GO" id="GO:0005856">
    <property type="term" value="C:cytoskeleton"/>
    <property type="evidence" value="ECO:0007669"/>
    <property type="project" value="UniProtKB-SubCell"/>
</dbReference>
<evidence type="ECO:0008006" key="18">
    <source>
        <dbReference type="Google" id="ProtNLM"/>
    </source>
</evidence>
<dbReference type="Pfam" id="PF08776">
    <property type="entry name" value="VASP_tetra"/>
    <property type="match status" value="1"/>
</dbReference>
<reference evidence="17" key="1">
    <citation type="journal article" date="2019" name="IScience">
        <title>Narwhal Genome Reveals Long-Term Low Genetic Diversity despite Current Large Abundance Size.</title>
        <authorList>
            <person name="Westbury M.V."/>
            <person name="Petersen B."/>
            <person name="Garde E."/>
            <person name="Heide-Jorgensen M.P."/>
            <person name="Lorenzen E.D."/>
        </authorList>
    </citation>
    <scope>NUCLEOTIDE SEQUENCE [LARGE SCALE GENOMIC DNA]</scope>
</reference>
<dbReference type="GO" id="GO:0003779">
    <property type="term" value="F:actin binding"/>
    <property type="evidence" value="ECO:0007669"/>
    <property type="project" value="UniProtKB-KW"/>
</dbReference>
<keyword evidence="11" id="KW-0206">Cytoskeleton</keyword>
<evidence type="ECO:0000256" key="2">
    <source>
        <dbReference type="ARBA" id="ARBA00004246"/>
    </source>
</evidence>
<organism evidence="16 17">
    <name type="scientific">Monodon monoceros</name>
    <name type="common">Narwhal</name>
    <name type="synonym">Ceratodon monodon</name>
    <dbReference type="NCBI Taxonomy" id="40151"/>
    <lineage>
        <taxon>Eukaryota</taxon>
        <taxon>Metazoa</taxon>
        <taxon>Chordata</taxon>
        <taxon>Craniata</taxon>
        <taxon>Vertebrata</taxon>
        <taxon>Euteleostomi</taxon>
        <taxon>Mammalia</taxon>
        <taxon>Eutheria</taxon>
        <taxon>Laurasiatheria</taxon>
        <taxon>Artiodactyla</taxon>
        <taxon>Whippomorpha</taxon>
        <taxon>Cetacea</taxon>
        <taxon>Odontoceti</taxon>
        <taxon>Monodontidae</taxon>
        <taxon>Monodon</taxon>
    </lineage>
</organism>
<dbReference type="EMBL" id="RWIC01000494">
    <property type="protein sequence ID" value="TKC43153.1"/>
    <property type="molecule type" value="Genomic_DNA"/>
</dbReference>
<dbReference type="Gene3D" id="1.20.5.1160">
    <property type="entry name" value="Vasodilator-stimulated phosphoprotein"/>
    <property type="match status" value="1"/>
</dbReference>
<name>A0A4U1F1W1_MONMO</name>
<dbReference type="GO" id="GO:0005522">
    <property type="term" value="F:profilin binding"/>
    <property type="evidence" value="ECO:0007669"/>
    <property type="project" value="TreeGrafter"/>
</dbReference>
<proteinExistence type="inferred from homology"/>
<evidence type="ECO:0000256" key="3">
    <source>
        <dbReference type="ARBA" id="ARBA00004510"/>
    </source>
</evidence>
<evidence type="ECO:0000313" key="17">
    <source>
        <dbReference type="Proteomes" id="UP000308365"/>
    </source>
</evidence>
<dbReference type="InterPro" id="IPR038023">
    <property type="entry name" value="VASP_sf"/>
</dbReference>